<evidence type="ECO:0000313" key="2">
    <source>
        <dbReference type="Proteomes" id="UP000820669"/>
    </source>
</evidence>
<dbReference type="Proteomes" id="UP000820669">
    <property type="component" value="Unassembled WGS sequence"/>
</dbReference>
<name>A0ABX1SBS4_9PSEU</name>
<accession>A0ABX1SBS4</accession>
<evidence type="ECO:0000313" key="1">
    <source>
        <dbReference type="EMBL" id="NMH99024.1"/>
    </source>
</evidence>
<organism evidence="1 2">
    <name type="scientific">Pseudonocardia acidicola</name>
    <dbReference type="NCBI Taxonomy" id="2724939"/>
    <lineage>
        <taxon>Bacteria</taxon>
        <taxon>Bacillati</taxon>
        <taxon>Actinomycetota</taxon>
        <taxon>Actinomycetes</taxon>
        <taxon>Pseudonocardiales</taxon>
        <taxon>Pseudonocardiaceae</taxon>
        <taxon>Pseudonocardia</taxon>
    </lineage>
</organism>
<reference evidence="1 2" key="1">
    <citation type="submission" date="2020-04" db="EMBL/GenBank/DDBJ databases">
        <authorList>
            <person name="Klaysubun C."/>
            <person name="Duangmal K."/>
            <person name="Lipun K."/>
        </authorList>
    </citation>
    <scope>NUCLEOTIDE SEQUENCE [LARGE SCALE GENOMIC DNA]</scope>
    <source>
        <strain evidence="1 2">K10HN5</strain>
    </source>
</reference>
<keyword evidence="2" id="KW-1185">Reference proteome</keyword>
<sequence length="268" mass="27315">MPGPSELIAGARAVAGWTEEAVGAAMTLPERAVRVLDGVDGLLGRVGGIADRVDAVVDRVDGLLARVDGVVGDAESLLGSVRAVADAAGGIVARADQVAESAAGLVARADKVAIGAAGLVADAGRVATEAQLVVTSAGGVAGDASGVIEKATAVADRAGVVVEQVATTSTGATDLLATYQPIAQRAAPLAAKFVDELSDQEVQAAIRLVDQLPVLTEHLESDILPILATLDRVGPDVHELLEVLKEVRLAINGIPGFTFFRRRGEERE</sequence>
<gene>
    <name evidence="1" type="ORF">HF526_17155</name>
</gene>
<comment type="caution">
    <text evidence="1">The sequence shown here is derived from an EMBL/GenBank/DDBJ whole genome shotgun (WGS) entry which is preliminary data.</text>
</comment>
<dbReference type="SUPFAM" id="SSF58104">
    <property type="entry name" value="Methyl-accepting chemotaxis protein (MCP) signaling domain"/>
    <property type="match status" value="1"/>
</dbReference>
<proteinExistence type="predicted"/>
<dbReference type="EMBL" id="JAAXLA010000030">
    <property type="protein sequence ID" value="NMH99024.1"/>
    <property type="molecule type" value="Genomic_DNA"/>
</dbReference>
<evidence type="ECO:0008006" key="3">
    <source>
        <dbReference type="Google" id="ProtNLM"/>
    </source>
</evidence>
<protein>
    <recommendedName>
        <fullName evidence="3">Ribulose 1,5-bisphosphate carboxylase large subunit</fullName>
    </recommendedName>
</protein>